<feature type="binding site" evidence="15">
    <location>
        <position position="44"/>
    </location>
    <ligand>
        <name>Zn(2+)</name>
        <dbReference type="ChEBI" id="CHEBI:29105"/>
        <note>catalytic</note>
    </ligand>
</feature>
<keyword evidence="9 12" id="KW-0521">NADP</keyword>
<evidence type="ECO:0000256" key="10">
    <source>
        <dbReference type="ARBA" id="ARBA00023002"/>
    </source>
</evidence>
<dbReference type="AlphaFoldDB" id="A0A1H6RA59"/>
<evidence type="ECO:0000256" key="6">
    <source>
        <dbReference type="ARBA" id="ARBA00022619"/>
    </source>
</evidence>
<dbReference type="InterPro" id="IPR016192">
    <property type="entry name" value="APOBEC/CMP_deaminase_Zn-bd"/>
</dbReference>
<dbReference type="NCBIfam" id="TIGR00326">
    <property type="entry name" value="eubact_ribD"/>
    <property type="match status" value="1"/>
</dbReference>
<dbReference type="OrthoDB" id="9800865at2"/>
<evidence type="ECO:0000259" key="16">
    <source>
        <dbReference type="PROSITE" id="PS51747"/>
    </source>
</evidence>
<dbReference type="InterPro" id="IPR002734">
    <property type="entry name" value="RibDG_C"/>
</dbReference>
<dbReference type="RefSeq" id="WP_092362020.1">
    <property type="nucleotide sequence ID" value="NZ_BMGV01000001.1"/>
</dbReference>
<comment type="catalytic activity">
    <reaction evidence="12">
        <text>2,5-diamino-6-hydroxy-4-(5-phosphoribosylamino)-pyrimidine + H2O + H(+) = 5-amino-6-(5-phospho-D-ribosylamino)uracil + NH4(+)</text>
        <dbReference type="Rhea" id="RHEA:21868"/>
        <dbReference type="ChEBI" id="CHEBI:15377"/>
        <dbReference type="ChEBI" id="CHEBI:15378"/>
        <dbReference type="ChEBI" id="CHEBI:28938"/>
        <dbReference type="ChEBI" id="CHEBI:58453"/>
        <dbReference type="ChEBI" id="CHEBI:58614"/>
        <dbReference type="EC" id="3.5.4.26"/>
    </reaction>
</comment>
<evidence type="ECO:0000256" key="3">
    <source>
        <dbReference type="ARBA" id="ARBA00004910"/>
    </source>
</evidence>
<keyword evidence="11" id="KW-0511">Multifunctional enzyme</keyword>
<name>A0A1H6RA59_9RHOB</name>
<dbReference type="EMBL" id="FNYD01000001">
    <property type="protein sequence ID" value="SEI51366.1"/>
    <property type="molecule type" value="Genomic_DNA"/>
</dbReference>
<feature type="binding site" evidence="14">
    <location>
        <position position="178"/>
    </location>
    <ligand>
        <name>substrate</name>
    </ligand>
</feature>
<reference evidence="17 18" key="1">
    <citation type="submission" date="2016-10" db="EMBL/GenBank/DDBJ databases">
        <authorList>
            <person name="de Groot N.N."/>
        </authorList>
    </citation>
    <scope>NUCLEOTIDE SEQUENCE [LARGE SCALE GENOMIC DNA]</scope>
    <source>
        <strain evidence="17 18">DSM 29340</strain>
    </source>
</reference>
<evidence type="ECO:0000313" key="17">
    <source>
        <dbReference type="EMBL" id="SEI51366.1"/>
    </source>
</evidence>
<keyword evidence="10 12" id="KW-0560">Oxidoreductase</keyword>
<dbReference type="GO" id="GO:0050661">
    <property type="term" value="F:NADP binding"/>
    <property type="evidence" value="ECO:0007669"/>
    <property type="project" value="InterPro"/>
</dbReference>
<keyword evidence="7 12" id="KW-0479">Metal-binding</keyword>
<evidence type="ECO:0000256" key="4">
    <source>
        <dbReference type="ARBA" id="ARBA00005259"/>
    </source>
</evidence>
<feature type="binding site" evidence="14">
    <location>
        <begin position="290"/>
        <end position="296"/>
    </location>
    <ligand>
        <name>NADP(+)</name>
        <dbReference type="ChEBI" id="CHEBI:58349"/>
    </ligand>
</feature>
<dbReference type="InterPro" id="IPR011549">
    <property type="entry name" value="RibD_C"/>
</dbReference>
<dbReference type="InterPro" id="IPR024072">
    <property type="entry name" value="DHFR-like_dom_sf"/>
</dbReference>
<dbReference type="PROSITE" id="PS00903">
    <property type="entry name" value="CYT_DCMP_DEAMINASES_1"/>
    <property type="match status" value="1"/>
</dbReference>
<feature type="binding site" evidence="14">
    <location>
        <position position="162"/>
    </location>
    <ligand>
        <name>substrate</name>
    </ligand>
</feature>
<feature type="binding site" evidence="14">
    <location>
        <position position="198"/>
    </location>
    <ligand>
        <name>substrate</name>
    </ligand>
</feature>
<feature type="active site" description="Proton donor" evidence="13">
    <location>
        <position position="46"/>
    </location>
</feature>
<evidence type="ECO:0000256" key="1">
    <source>
        <dbReference type="ARBA" id="ARBA00002151"/>
    </source>
</evidence>
<organism evidence="17 18">
    <name type="scientific">Cribrihabitans marinus</name>
    <dbReference type="NCBI Taxonomy" id="1227549"/>
    <lineage>
        <taxon>Bacteria</taxon>
        <taxon>Pseudomonadati</taxon>
        <taxon>Pseudomonadota</taxon>
        <taxon>Alphaproteobacteria</taxon>
        <taxon>Rhodobacterales</taxon>
        <taxon>Paracoccaceae</taxon>
        <taxon>Cribrihabitans</taxon>
    </lineage>
</organism>
<dbReference type="Pfam" id="PF00383">
    <property type="entry name" value="dCMP_cyt_deam_1"/>
    <property type="match status" value="1"/>
</dbReference>
<accession>A0A1H6RA59</accession>
<dbReference type="NCBIfam" id="TIGR00227">
    <property type="entry name" value="ribD_Cterm"/>
    <property type="match status" value="1"/>
</dbReference>
<dbReference type="GO" id="GO:0008835">
    <property type="term" value="F:diaminohydroxyphosphoribosylaminopyrimidine deaminase activity"/>
    <property type="evidence" value="ECO:0007669"/>
    <property type="project" value="UniProtKB-EC"/>
</dbReference>
<comment type="catalytic activity">
    <reaction evidence="12">
        <text>5-amino-6-(5-phospho-D-ribitylamino)uracil + NADP(+) = 5-amino-6-(5-phospho-D-ribosylamino)uracil + NADPH + H(+)</text>
        <dbReference type="Rhea" id="RHEA:17845"/>
        <dbReference type="ChEBI" id="CHEBI:15378"/>
        <dbReference type="ChEBI" id="CHEBI:57783"/>
        <dbReference type="ChEBI" id="CHEBI:58349"/>
        <dbReference type="ChEBI" id="CHEBI:58421"/>
        <dbReference type="ChEBI" id="CHEBI:58453"/>
        <dbReference type="EC" id="1.1.1.193"/>
    </reaction>
</comment>
<dbReference type="SUPFAM" id="SSF53597">
    <property type="entry name" value="Dihydrofolate reductase-like"/>
    <property type="match status" value="1"/>
</dbReference>
<comment type="similarity">
    <text evidence="5 12">In the C-terminal section; belongs to the HTP reductase family.</text>
</comment>
<feature type="binding site" evidence="14">
    <location>
        <position position="288"/>
    </location>
    <ligand>
        <name>substrate</name>
    </ligand>
</feature>
<evidence type="ECO:0000256" key="14">
    <source>
        <dbReference type="PIRSR" id="PIRSR006769-2"/>
    </source>
</evidence>
<keyword evidence="6 12" id="KW-0686">Riboflavin biosynthesis</keyword>
<dbReference type="GO" id="GO:0009231">
    <property type="term" value="P:riboflavin biosynthetic process"/>
    <property type="evidence" value="ECO:0007669"/>
    <property type="project" value="UniProtKB-UniPathway"/>
</dbReference>
<feature type="binding site" evidence="14">
    <location>
        <position position="194"/>
    </location>
    <ligand>
        <name>NADP(+)</name>
        <dbReference type="ChEBI" id="CHEBI:58349"/>
    </ligand>
</feature>
<dbReference type="PROSITE" id="PS51747">
    <property type="entry name" value="CYT_DCMP_DEAMINASES_2"/>
    <property type="match status" value="1"/>
</dbReference>
<evidence type="ECO:0000256" key="15">
    <source>
        <dbReference type="PIRSR" id="PIRSR006769-3"/>
    </source>
</evidence>
<keyword evidence="18" id="KW-1185">Reference proteome</keyword>
<evidence type="ECO:0000256" key="8">
    <source>
        <dbReference type="ARBA" id="ARBA00022833"/>
    </source>
</evidence>
<feature type="binding site" evidence="15">
    <location>
        <position position="69"/>
    </location>
    <ligand>
        <name>Zn(2+)</name>
        <dbReference type="ChEBI" id="CHEBI:29105"/>
        <note>catalytic</note>
    </ligand>
</feature>
<dbReference type="EC" id="1.1.1.193" evidence="12"/>
<feature type="binding site" evidence="15">
    <location>
        <position position="78"/>
    </location>
    <ligand>
        <name>Zn(2+)</name>
        <dbReference type="ChEBI" id="CHEBI:29105"/>
        <note>catalytic</note>
    </ligand>
</feature>
<dbReference type="Pfam" id="PF01872">
    <property type="entry name" value="RibD_C"/>
    <property type="match status" value="1"/>
</dbReference>
<sequence>MALALSLGRRGQGTCWPNPAVGCVIVQGGRIVGRGQTQPGGRPHAETEALAQAGAQARGATAYVSLEPCAHHGQTPPCAQALIDAGVARVVSPIEDSDPRVSGEGFEMLRRAGVTVETGLLSGTAARDHAGFLLRSEQGRPLVTLKLASSFDGRIATATGESQWITGPEARRVVHAMRARHDAVMIGAGTARADDPALTVRGMGVARQPVRVVVSRHLDLPLMGQLARSAREVPVWLCHGPTTDAERVKAWEGVGARLIPCALHGVQIDAADLLQQLGQAGLTRVFCEGGAALAASLIEADLVDQLIGFSAGLAIGAEGLPAIGALGLDRLADAPRFELAEQRRVGADLMHRWVRALPRAGVAG</sequence>
<dbReference type="InterPro" id="IPR002125">
    <property type="entry name" value="CMP_dCMP_dom"/>
</dbReference>
<evidence type="ECO:0000256" key="5">
    <source>
        <dbReference type="ARBA" id="ARBA00007417"/>
    </source>
</evidence>
<comment type="function">
    <text evidence="1 12">Converts 2,5-diamino-6-(ribosylamino)-4(3h)-pyrimidinone 5'-phosphate into 5-amino-6-(ribosylamino)-2,4(1h,3h)-pyrimidinedione 5'-phosphate.</text>
</comment>
<evidence type="ECO:0000256" key="11">
    <source>
        <dbReference type="ARBA" id="ARBA00023268"/>
    </source>
</evidence>
<dbReference type="PIRSF" id="PIRSF006769">
    <property type="entry name" value="RibD"/>
    <property type="match status" value="1"/>
</dbReference>
<dbReference type="PANTHER" id="PTHR38011:SF7">
    <property type="entry name" value="2,5-DIAMINO-6-RIBOSYLAMINO-4(3H)-PYRIMIDINONE 5'-PHOSPHATE REDUCTASE"/>
    <property type="match status" value="1"/>
</dbReference>
<feature type="binding site" evidence="14">
    <location>
        <position position="148"/>
    </location>
    <ligand>
        <name>NADP(+)</name>
        <dbReference type="ChEBI" id="CHEBI:58349"/>
    </ligand>
</feature>
<keyword evidence="12" id="KW-0378">Hydrolase</keyword>
<dbReference type="EC" id="3.5.4.26" evidence="12"/>
<comment type="similarity">
    <text evidence="4 12">In the N-terminal section; belongs to the cytidine and deoxycytidylate deaminase family.</text>
</comment>
<feature type="binding site" evidence="14">
    <location>
        <position position="164"/>
    </location>
    <ligand>
        <name>NADP(+)</name>
        <dbReference type="ChEBI" id="CHEBI:58349"/>
    </ligand>
</feature>
<dbReference type="SUPFAM" id="SSF53927">
    <property type="entry name" value="Cytidine deaminase-like"/>
    <property type="match status" value="1"/>
</dbReference>
<protein>
    <recommendedName>
        <fullName evidence="12">Riboflavin biosynthesis protein RibD</fullName>
    </recommendedName>
    <domain>
        <recommendedName>
            <fullName evidence="12">Diaminohydroxyphosphoribosylaminopyrimidine deaminase</fullName>
            <shortName evidence="12">DRAP deaminase</shortName>
            <ecNumber evidence="12">3.5.4.26</ecNumber>
        </recommendedName>
        <alternativeName>
            <fullName evidence="12">Riboflavin-specific deaminase</fullName>
        </alternativeName>
    </domain>
    <domain>
        <recommendedName>
            <fullName evidence="12">5-amino-6-(5-phosphoribosylamino)uracil reductase</fullName>
            <ecNumber evidence="12">1.1.1.193</ecNumber>
        </recommendedName>
        <alternativeName>
            <fullName evidence="12">HTP reductase</fullName>
        </alternativeName>
    </domain>
</protein>
<proteinExistence type="inferred from homology"/>
<dbReference type="InterPro" id="IPR004794">
    <property type="entry name" value="Eubact_RibD"/>
</dbReference>
<evidence type="ECO:0000256" key="12">
    <source>
        <dbReference type="PIRNR" id="PIRNR006769"/>
    </source>
</evidence>
<dbReference type="CDD" id="cd01284">
    <property type="entry name" value="Riboflavin_deaminase-reductase"/>
    <property type="match status" value="1"/>
</dbReference>
<dbReference type="STRING" id="1227549.SAMN05444007_101417"/>
<dbReference type="Proteomes" id="UP000199379">
    <property type="component" value="Unassembled WGS sequence"/>
</dbReference>
<feature type="binding site" evidence="14">
    <location>
        <position position="190"/>
    </location>
    <ligand>
        <name>NADP(+)</name>
        <dbReference type="ChEBI" id="CHEBI:58349"/>
    </ligand>
</feature>
<gene>
    <name evidence="17" type="ORF">SAMN05444007_101417</name>
</gene>
<comment type="cofactor">
    <cofactor evidence="12 15">
        <name>Zn(2+)</name>
        <dbReference type="ChEBI" id="CHEBI:29105"/>
    </cofactor>
    <text evidence="12 15">Binds 1 zinc ion.</text>
</comment>
<dbReference type="GO" id="GO:0008703">
    <property type="term" value="F:5-amino-6-(5-phosphoribosylamino)uracil reductase activity"/>
    <property type="evidence" value="ECO:0007669"/>
    <property type="project" value="UniProtKB-EC"/>
</dbReference>
<dbReference type="UniPathway" id="UPA00275">
    <property type="reaction ID" value="UER00401"/>
</dbReference>
<keyword evidence="8 12" id="KW-0862">Zinc</keyword>
<dbReference type="GO" id="GO:0008270">
    <property type="term" value="F:zinc ion binding"/>
    <property type="evidence" value="ECO:0007669"/>
    <property type="project" value="InterPro"/>
</dbReference>
<evidence type="ECO:0000256" key="13">
    <source>
        <dbReference type="PIRSR" id="PIRSR006769-1"/>
    </source>
</evidence>
<dbReference type="PANTHER" id="PTHR38011">
    <property type="entry name" value="DIHYDROFOLATE REDUCTASE FAMILY PROTEIN (AFU_ORTHOLOGUE AFUA_8G06820)"/>
    <property type="match status" value="1"/>
</dbReference>
<dbReference type="InterPro" id="IPR050765">
    <property type="entry name" value="Riboflavin_Biosynth_HTPR"/>
</dbReference>
<evidence type="ECO:0000256" key="7">
    <source>
        <dbReference type="ARBA" id="ARBA00022723"/>
    </source>
</evidence>
<evidence type="ECO:0000256" key="2">
    <source>
        <dbReference type="ARBA" id="ARBA00004882"/>
    </source>
</evidence>
<comment type="pathway">
    <text evidence="2 12">Cofactor biosynthesis; riboflavin biosynthesis; 5-amino-6-(D-ribitylamino)uracil from GTP: step 2/4.</text>
</comment>
<feature type="binding site" evidence="14">
    <location>
        <position position="201"/>
    </location>
    <ligand>
        <name>substrate</name>
    </ligand>
</feature>
<evidence type="ECO:0000256" key="9">
    <source>
        <dbReference type="ARBA" id="ARBA00022857"/>
    </source>
</evidence>
<evidence type="ECO:0000313" key="18">
    <source>
        <dbReference type="Proteomes" id="UP000199379"/>
    </source>
</evidence>
<comment type="pathway">
    <text evidence="3 12">Cofactor biosynthesis; riboflavin biosynthesis; 5-amino-6-(D-ribitylamino)uracil from GTP: step 3/4.</text>
</comment>
<dbReference type="Gene3D" id="3.40.430.10">
    <property type="entry name" value="Dihydrofolate Reductase, subunit A"/>
    <property type="match status" value="1"/>
</dbReference>
<feature type="domain" description="CMP/dCMP-type deaminase" evidence="16">
    <location>
        <begin position="1"/>
        <end position="109"/>
    </location>
</feature>
<dbReference type="Gene3D" id="3.40.140.10">
    <property type="entry name" value="Cytidine Deaminase, domain 2"/>
    <property type="match status" value="1"/>
</dbReference>
<dbReference type="InterPro" id="IPR016193">
    <property type="entry name" value="Cytidine_deaminase-like"/>
</dbReference>